<evidence type="ECO:0000313" key="12">
    <source>
        <dbReference type="Proteomes" id="UP000829291"/>
    </source>
</evidence>
<dbReference type="Pfam" id="PF12627">
    <property type="entry name" value="PolyA_pol_RNAbd"/>
    <property type="match status" value="1"/>
</dbReference>
<evidence type="ECO:0000256" key="4">
    <source>
        <dbReference type="ARBA" id="ARBA00022694"/>
    </source>
</evidence>
<evidence type="ECO:0000256" key="9">
    <source>
        <dbReference type="RuleBase" id="RU003953"/>
    </source>
</evidence>
<evidence type="ECO:0000313" key="13">
    <source>
        <dbReference type="RefSeq" id="XP_015520219.2"/>
    </source>
</evidence>
<evidence type="ECO:0000256" key="7">
    <source>
        <dbReference type="ARBA" id="ARBA00022741"/>
    </source>
</evidence>
<dbReference type="PANTHER" id="PTHR46173:SF1">
    <property type="entry name" value="CCA TRNA NUCLEOTIDYLTRANSFERASE 1, MITOCHONDRIAL"/>
    <property type="match status" value="1"/>
</dbReference>
<evidence type="ECO:0000259" key="11">
    <source>
        <dbReference type="Pfam" id="PF12627"/>
    </source>
</evidence>
<comment type="similarity">
    <text evidence="2 9">Belongs to the tRNA nucleotidyltransferase/poly(A) polymerase family.</text>
</comment>
<dbReference type="CDD" id="cd05398">
    <property type="entry name" value="NT_ClassII-CCAase"/>
    <property type="match status" value="1"/>
</dbReference>
<gene>
    <name evidence="13" type="primary">LOC107224613</name>
</gene>
<dbReference type="GeneID" id="107224613"/>
<evidence type="ECO:0000259" key="10">
    <source>
        <dbReference type="Pfam" id="PF01743"/>
    </source>
</evidence>
<dbReference type="GO" id="GO:0001680">
    <property type="term" value="P:tRNA 3'-terminal CCA addition"/>
    <property type="evidence" value="ECO:0007669"/>
    <property type="project" value="UniProtKB-ARBA"/>
</dbReference>
<keyword evidence="7" id="KW-0547">Nucleotide-binding</keyword>
<dbReference type="GO" id="GO:0000049">
    <property type="term" value="F:tRNA binding"/>
    <property type="evidence" value="ECO:0007669"/>
    <property type="project" value="TreeGrafter"/>
</dbReference>
<keyword evidence="9" id="KW-0694">RNA-binding</keyword>
<evidence type="ECO:0000256" key="6">
    <source>
        <dbReference type="ARBA" id="ARBA00022723"/>
    </source>
</evidence>
<evidence type="ECO:0000256" key="5">
    <source>
        <dbReference type="ARBA" id="ARBA00022695"/>
    </source>
</evidence>
<dbReference type="RefSeq" id="XP_015520219.2">
    <property type="nucleotide sequence ID" value="XM_015664733.2"/>
</dbReference>
<feature type="domain" description="tRNA nucleotidyltransferase/poly(A) polymerase RNA and SrmB- binding" evidence="11">
    <location>
        <begin position="242"/>
        <end position="292"/>
    </location>
</feature>
<accession>A0A6J0C188</accession>
<comment type="cofactor">
    <cofactor evidence="1">
        <name>Mg(2+)</name>
        <dbReference type="ChEBI" id="CHEBI:18420"/>
    </cofactor>
</comment>
<keyword evidence="8" id="KW-0460">Magnesium</keyword>
<dbReference type="PANTHER" id="PTHR46173">
    <property type="entry name" value="CCA TRNA NUCLEOTIDYLTRANSFERASE 1, MITOCHONDRIAL"/>
    <property type="match status" value="1"/>
</dbReference>
<dbReference type="AlphaFoldDB" id="A0A6J0C188"/>
<dbReference type="SUPFAM" id="SSF81301">
    <property type="entry name" value="Nucleotidyltransferase"/>
    <property type="match status" value="1"/>
</dbReference>
<feature type="domain" description="Poly A polymerase head" evidence="10">
    <location>
        <begin position="84"/>
        <end position="206"/>
    </location>
</feature>
<dbReference type="InterPro" id="IPR050264">
    <property type="entry name" value="Bact_CCA-adding_enz_type3_sf"/>
</dbReference>
<sequence length="468" mass="54313">MIITCSFVKYIKYLKHSSRRVPTRGATSYSAERWKASKMEGEQAPASRDDPVIMKLDTPEFRTIFTPELKTLAGLFEKYNYEIRIAGGAVRDILMGIRPKDLDFATTATPNEMKDMFTKEEIRMINMKGEQHGTITSRINDAENFEITTLRIDVATDGRHAKVEFTKDWKLDANRRDLTINSMFLGLDGTVYDYFFGYEDLKKRRIAFVGNAETRIQEDYLRILRYFRFYGRIAENPDVHDAATLQAIRRNVQGLDRVAGERIWTEWHKIMAGRFPVELTTKMIECELSRHIGLPEKPDVAAFLEVHKRAEENGVRLRAISLISALLKDQEEVMLLHGRLKLSAFDRDLALFLVQHRVVTPSEKPLKIYQKLVIMPKGKNQGIKEFVCELFRYRGDLELLRVFADWQPPRFPVGGDQLRQHVKGGKLMGLVITRLKERWIDSDFQLDREELLKLVPNIVEEINDDIQK</sequence>
<dbReference type="InterPro" id="IPR043519">
    <property type="entry name" value="NT_sf"/>
</dbReference>
<dbReference type="GO" id="GO:1990180">
    <property type="term" value="P:mitochondrial tRNA 3'-end processing"/>
    <property type="evidence" value="ECO:0007669"/>
    <property type="project" value="TreeGrafter"/>
</dbReference>
<keyword evidence="3 9" id="KW-0808">Transferase</keyword>
<dbReference type="GO" id="GO:0046872">
    <property type="term" value="F:metal ion binding"/>
    <property type="evidence" value="ECO:0007669"/>
    <property type="project" value="UniProtKB-KW"/>
</dbReference>
<organism evidence="13">
    <name type="scientific">Neodiprion lecontei</name>
    <name type="common">Redheaded pine sawfly</name>
    <dbReference type="NCBI Taxonomy" id="441921"/>
    <lineage>
        <taxon>Eukaryota</taxon>
        <taxon>Metazoa</taxon>
        <taxon>Ecdysozoa</taxon>
        <taxon>Arthropoda</taxon>
        <taxon>Hexapoda</taxon>
        <taxon>Insecta</taxon>
        <taxon>Pterygota</taxon>
        <taxon>Neoptera</taxon>
        <taxon>Endopterygota</taxon>
        <taxon>Hymenoptera</taxon>
        <taxon>Tenthredinoidea</taxon>
        <taxon>Diprionidae</taxon>
        <taxon>Diprioninae</taxon>
        <taxon>Neodiprion</taxon>
    </lineage>
</organism>
<keyword evidence="6" id="KW-0479">Metal-binding</keyword>
<dbReference type="GO" id="GO:0005739">
    <property type="term" value="C:mitochondrion"/>
    <property type="evidence" value="ECO:0007669"/>
    <property type="project" value="TreeGrafter"/>
</dbReference>
<keyword evidence="4" id="KW-0819">tRNA processing</keyword>
<dbReference type="InterPro" id="IPR032828">
    <property type="entry name" value="PolyA_RNA-bd"/>
</dbReference>
<dbReference type="GO" id="GO:0000166">
    <property type="term" value="F:nucleotide binding"/>
    <property type="evidence" value="ECO:0007669"/>
    <property type="project" value="UniProtKB-KW"/>
</dbReference>
<dbReference type="Pfam" id="PF01743">
    <property type="entry name" value="PolyA_pol"/>
    <property type="match status" value="1"/>
</dbReference>
<evidence type="ECO:0000256" key="3">
    <source>
        <dbReference type="ARBA" id="ARBA00022679"/>
    </source>
</evidence>
<evidence type="ECO:0000256" key="8">
    <source>
        <dbReference type="ARBA" id="ARBA00022842"/>
    </source>
</evidence>
<dbReference type="Proteomes" id="UP000829291">
    <property type="component" value="Chromosome 7"/>
</dbReference>
<dbReference type="InParanoid" id="A0A6J0C188"/>
<keyword evidence="12" id="KW-1185">Reference proteome</keyword>
<dbReference type="GO" id="GO:0016779">
    <property type="term" value="F:nucleotidyltransferase activity"/>
    <property type="evidence" value="ECO:0007669"/>
    <property type="project" value="UniProtKB-KW"/>
</dbReference>
<dbReference type="SUPFAM" id="SSF81891">
    <property type="entry name" value="Poly A polymerase C-terminal region-like"/>
    <property type="match status" value="1"/>
</dbReference>
<dbReference type="OrthoDB" id="445712at2759"/>
<protein>
    <submittedName>
        <fullName evidence="13">CCA tRNA nucleotidyltransferase 1, mitochondrial</fullName>
    </submittedName>
</protein>
<dbReference type="InterPro" id="IPR002646">
    <property type="entry name" value="PolA_pol_head_dom"/>
</dbReference>
<evidence type="ECO:0000256" key="1">
    <source>
        <dbReference type="ARBA" id="ARBA00001946"/>
    </source>
</evidence>
<dbReference type="Gene3D" id="3.30.460.10">
    <property type="entry name" value="Beta Polymerase, domain 2"/>
    <property type="match status" value="1"/>
</dbReference>
<reference evidence="13" key="1">
    <citation type="submission" date="2025-08" db="UniProtKB">
        <authorList>
            <consortium name="RefSeq"/>
        </authorList>
    </citation>
    <scope>IDENTIFICATION</scope>
    <source>
        <tissue evidence="13">Thorax and Abdomen</tissue>
    </source>
</reference>
<dbReference type="Gene3D" id="1.10.3090.10">
    <property type="entry name" value="cca-adding enzyme, domain 2"/>
    <property type="match status" value="1"/>
</dbReference>
<proteinExistence type="inferred from homology"/>
<dbReference type="KEGG" id="nlo:107224613"/>
<name>A0A6J0C188_NEOLC</name>
<evidence type="ECO:0000256" key="2">
    <source>
        <dbReference type="ARBA" id="ARBA00007265"/>
    </source>
</evidence>
<keyword evidence="5" id="KW-0548">Nucleotidyltransferase</keyword>
<dbReference type="FunCoup" id="A0A6J0C188">
    <property type="interactions" value="2304"/>
</dbReference>